<dbReference type="EMBL" id="JARBHB010000008">
    <property type="protein sequence ID" value="KAJ8877823.1"/>
    <property type="molecule type" value="Genomic_DNA"/>
</dbReference>
<gene>
    <name evidence="2" type="ORF">PR048_022281</name>
</gene>
<name>A0ABQ9H0V1_9NEOP</name>
<organism evidence="2 3">
    <name type="scientific">Dryococelus australis</name>
    <dbReference type="NCBI Taxonomy" id="614101"/>
    <lineage>
        <taxon>Eukaryota</taxon>
        <taxon>Metazoa</taxon>
        <taxon>Ecdysozoa</taxon>
        <taxon>Arthropoda</taxon>
        <taxon>Hexapoda</taxon>
        <taxon>Insecta</taxon>
        <taxon>Pterygota</taxon>
        <taxon>Neoptera</taxon>
        <taxon>Polyneoptera</taxon>
        <taxon>Phasmatodea</taxon>
        <taxon>Verophasmatodea</taxon>
        <taxon>Anareolatae</taxon>
        <taxon>Phasmatidae</taxon>
        <taxon>Eurycanthinae</taxon>
        <taxon>Dryococelus</taxon>
    </lineage>
</organism>
<evidence type="ECO:0000313" key="3">
    <source>
        <dbReference type="Proteomes" id="UP001159363"/>
    </source>
</evidence>
<feature type="region of interest" description="Disordered" evidence="1">
    <location>
        <begin position="132"/>
        <end position="154"/>
    </location>
</feature>
<reference evidence="2 3" key="1">
    <citation type="submission" date="2023-02" db="EMBL/GenBank/DDBJ databases">
        <title>LHISI_Scaffold_Assembly.</title>
        <authorList>
            <person name="Stuart O.P."/>
            <person name="Cleave R."/>
            <person name="Magrath M.J.L."/>
            <person name="Mikheyev A.S."/>
        </authorList>
    </citation>
    <scope>NUCLEOTIDE SEQUENCE [LARGE SCALE GENOMIC DNA]</scope>
    <source>
        <strain evidence="2">Daus_M_001</strain>
        <tissue evidence="2">Leg muscle</tissue>
    </source>
</reference>
<feature type="compositionally biased region" description="Polar residues" evidence="1">
    <location>
        <begin position="132"/>
        <end position="153"/>
    </location>
</feature>
<proteinExistence type="predicted"/>
<accession>A0ABQ9H0V1</accession>
<keyword evidence="3" id="KW-1185">Reference proteome</keyword>
<sequence>MVFLFDSFSGLTFIHRLVKLKILQTLLGATANRVRFPEGLLPEFCIWESCRTISLVGEFSRGYLISPSPSFWHRSILDSLTVKTSLLKEPPKSLHPLTPNTFVFLRDLSGAEMQGRGKWEIPEKIRRPVVSSGTITTRKNQEATTAPSTNESEGTYEVGVLPEGMHTARGWQNRGLLVHGVLEIVRQVAHITVLEDDPGWLLLRAQPQHPRHSGVTEARQEPCFSRHRCLLPRLTLDPCCHHPPTLRQQPLQASCLAQHHLVPTDTPLGQVPSSLGGHYKKRSSAHVMVNEEIWAARNIKVLRADEGEERLCMKQSQNVRVTTFPHTKIQELSHRESKPVRIGGRQLEAAELKRAEALADRRHHRCRQHRLVARDPLCHRHIGLLLRLVCTPTATVHHCDYDILMLNFPVVFKKKPSETDQRYWGRSGVVVMPLASQLGELVSIPSGVAPGFLHVGIVPDDATRQCVFSGISRSPCPVIQALLLLHIHLASPSSALKTSMLRATRISSLTHIQMSTHFHKNSRTQNQLSYKRQCWYTCPTRITSELCHHLHYCEMIHRRGHEEDSHSRCLEFHLPSTPELWLSGLHCLVTPPELVASKLGVERFGQLLTQIWRAEVGEVRWIWNARVRVKGDPRENPSISTVVQHYSHTRNSGSGSDGNQSCSP</sequence>
<dbReference type="Proteomes" id="UP001159363">
    <property type="component" value="Chromosome 7"/>
</dbReference>
<comment type="caution">
    <text evidence="2">The sequence shown here is derived from an EMBL/GenBank/DDBJ whole genome shotgun (WGS) entry which is preliminary data.</text>
</comment>
<evidence type="ECO:0000256" key="1">
    <source>
        <dbReference type="SAM" id="MobiDB-lite"/>
    </source>
</evidence>
<protein>
    <submittedName>
        <fullName evidence="2">Uncharacterized protein</fullName>
    </submittedName>
</protein>
<evidence type="ECO:0000313" key="2">
    <source>
        <dbReference type="EMBL" id="KAJ8877823.1"/>
    </source>
</evidence>